<dbReference type="Pfam" id="PF01569">
    <property type="entry name" value="PAP2"/>
    <property type="match status" value="1"/>
</dbReference>
<keyword evidence="6" id="KW-0472">Membrane</keyword>
<evidence type="ECO:0000313" key="10">
    <source>
        <dbReference type="Proteomes" id="UP000245410"/>
    </source>
</evidence>
<protein>
    <recommendedName>
        <fullName evidence="8">Phosphatidic acid phosphatase type 2/haloperoxidase domain-containing protein</fullName>
    </recommendedName>
</protein>
<feature type="region of interest" description="Disordered" evidence="7">
    <location>
        <begin position="1"/>
        <end position="42"/>
    </location>
</feature>
<evidence type="ECO:0000256" key="2">
    <source>
        <dbReference type="ARBA" id="ARBA00022475"/>
    </source>
</evidence>
<dbReference type="InterPro" id="IPR036938">
    <property type="entry name" value="PAP2/HPO_sf"/>
</dbReference>
<evidence type="ECO:0000256" key="6">
    <source>
        <dbReference type="ARBA" id="ARBA00023136"/>
    </source>
</evidence>
<proteinExistence type="predicted"/>
<keyword evidence="5" id="KW-1133">Transmembrane helix</keyword>
<feature type="domain" description="Phosphatidic acid phosphatase type 2/haloperoxidase" evidence="8">
    <location>
        <begin position="79"/>
        <end position="168"/>
    </location>
</feature>
<dbReference type="EMBL" id="QGKR01000186">
    <property type="protein sequence ID" value="PWR09070.1"/>
    <property type="molecule type" value="Genomic_DNA"/>
</dbReference>
<comment type="subcellular location">
    <subcellularLocation>
        <location evidence="1">Cell membrane</location>
        <topology evidence="1">Multi-pass membrane protein</topology>
    </subcellularLocation>
</comment>
<evidence type="ECO:0000256" key="4">
    <source>
        <dbReference type="ARBA" id="ARBA00022801"/>
    </source>
</evidence>
<dbReference type="PANTHER" id="PTHR14969:SF62">
    <property type="entry name" value="DECAPRENYLPHOSPHORYL-5-PHOSPHORIBOSE PHOSPHATASE RV3807C-RELATED"/>
    <property type="match status" value="1"/>
</dbReference>
<keyword evidence="10" id="KW-1185">Reference proteome</keyword>
<sequence>MISHPASVRSDGYRRTRSTPVYRPSHPHRPNPLCDTPGQPTNQTRSKSIVVLLGLLFLACMWRHRTRPWPQRALLVTTPVAVCLAYAVSEMMKALVAAERPCRVVTDVIILAERCPEPGDWSFPSNHATMAAALATAIVLLVPRMTVVAVPLAALAALSRVVVGVHYPQRRPGRDGARRRDHCSRSGRSGLTHVPPGGTCTPTAALTQLSSDPP</sequence>
<evidence type="ECO:0000256" key="1">
    <source>
        <dbReference type="ARBA" id="ARBA00004651"/>
    </source>
</evidence>
<dbReference type="GO" id="GO:0005886">
    <property type="term" value="C:plasma membrane"/>
    <property type="evidence" value="ECO:0007669"/>
    <property type="project" value="UniProtKB-SubCell"/>
</dbReference>
<evidence type="ECO:0000259" key="8">
    <source>
        <dbReference type="Pfam" id="PF01569"/>
    </source>
</evidence>
<evidence type="ECO:0000256" key="7">
    <source>
        <dbReference type="SAM" id="MobiDB-lite"/>
    </source>
</evidence>
<dbReference type="GO" id="GO:0016787">
    <property type="term" value="F:hydrolase activity"/>
    <property type="evidence" value="ECO:0007669"/>
    <property type="project" value="UniProtKB-KW"/>
</dbReference>
<feature type="region of interest" description="Disordered" evidence="7">
    <location>
        <begin position="169"/>
        <end position="214"/>
    </location>
</feature>
<dbReference type="InterPro" id="IPR000326">
    <property type="entry name" value="PAP2/HPO"/>
</dbReference>
<dbReference type="Gene3D" id="1.20.144.10">
    <property type="entry name" value="Phosphatidic acid phosphatase type 2/haloperoxidase"/>
    <property type="match status" value="1"/>
</dbReference>
<evidence type="ECO:0000256" key="5">
    <source>
        <dbReference type="ARBA" id="ARBA00022989"/>
    </source>
</evidence>
<evidence type="ECO:0000256" key="3">
    <source>
        <dbReference type="ARBA" id="ARBA00022692"/>
    </source>
</evidence>
<dbReference type="Proteomes" id="UP000245410">
    <property type="component" value="Unassembled WGS sequence"/>
</dbReference>
<keyword evidence="4" id="KW-0378">Hydrolase</keyword>
<evidence type="ECO:0000313" key="9">
    <source>
        <dbReference type="EMBL" id="PWR09070.1"/>
    </source>
</evidence>
<feature type="compositionally biased region" description="Polar residues" evidence="7">
    <location>
        <begin position="200"/>
        <end position="214"/>
    </location>
</feature>
<gene>
    <name evidence="9" type="ORF">DKT68_13670</name>
</gene>
<accession>A0A317D4J9</accession>
<comment type="caution">
    <text evidence="9">The sequence shown here is derived from an EMBL/GenBank/DDBJ whole genome shotgun (WGS) entry which is preliminary data.</text>
</comment>
<organism evidence="9 10">
    <name type="scientific">Micromonospora acroterricola</name>
    <dbReference type="NCBI Taxonomy" id="2202421"/>
    <lineage>
        <taxon>Bacteria</taxon>
        <taxon>Bacillati</taxon>
        <taxon>Actinomycetota</taxon>
        <taxon>Actinomycetes</taxon>
        <taxon>Micromonosporales</taxon>
        <taxon>Micromonosporaceae</taxon>
        <taxon>Micromonospora</taxon>
    </lineage>
</organism>
<dbReference type="SUPFAM" id="SSF48317">
    <property type="entry name" value="Acid phosphatase/Vanadium-dependent haloperoxidase"/>
    <property type="match status" value="1"/>
</dbReference>
<keyword evidence="2" id="KW-1003">Cell membrane</keyword>
<dbReference type="AlphaFoldDB" id="A0A317D4J9"/>
<dbReference type="PANTHER" id="PTHR14969">
    <property type="entry name" value="SPHINGOSINE-1-PHOSPHATE PHOSPHOHYDROLASE"/>
    <property type="match status" value="1"/>
</dbReference>
<name>A0A317D4J9_9ACTN</name>
<reference evidence="9 10" key="1">
    <citation type="submission" date="2018-05" db="EMBL/GenBank/DDBJ databases">
        <title>Micromonospora atacamensis sp. nov., a novel actinobacteria isolated from high altitude Atacama Desert soil.</title>
        <authorList>
            <person name="Carro L."/>
            <person name="Golinska P."/>
            <person name="Klenk H.-P."/>
            <person name="Goodfellow M."/>
        </authorList>
    </citation>
    <scope>NUCLEOTIDE SEQUENCE [LARGE SCALE GENOMIC DNA]</scope>
    <source>
        <strain evidence="9 10">5R2A7</strain>
    </source>
</reference>
<keyword evidence="3" id="KW-0812">Transmembrane</keyword>